<sequence length="102" mass="10318">AAWCRVAAASAPTCSPLCIPCCALFLFLGRVARGLGFVAGKRVRDGSFVQCRFKSIYGIIAFLSAVLASRPPTAVPTSSSTTTAAATTQSIAAIGCGASTSD</sequence>
<protein>
    <submittedName>
        <fullName evidence="1">Uncharacterized protein</fullName>
    </submittedName>
</protein>
<name>A0A9P6IKW4_9FUNG</name>
<dbReference type="EMBL" id="JAAAHW010010041">
    <property type="protein sequence ID" value="KAF9931654.1"/>
    <property type="molecule type" value="Genomic_DNA"/>
</dbReference>
<proteinExistence type="predicted"/>
<dbReference type="AlphaFoldDB" id="A0A9P6IKW4"/>
<comment type="caution">
    <text evidence="1">The sequence shown here is derived from an EMBL/GenBank/DDBJ whole genome shotgun (WGS) entry which is preliminary data.</text>
</comment>
<keyword evidence="2" id="KW-1185">Reference proteome</keyword>
<dbReference type="Proteomes" id="UP000749646">
    <property type="component" value="Unassembled WGS sequence"/>
</dbReference>
<evidence type="ECO:0000313" key="1">
    <source>
        <dbReference type="EMBL" id="KAF9931654.1"/>
    </source>
</evidence>
<accession>A0A9P6IKW4</accession>
<reference evidence="1" key="1">
    <citation type="journal article" date="2020" name="Fungal Divers.">
        <title>Resolving the Mortierellaceae phylogeny through synthesis of multi-gene phylogenetics and phylogenomics.</title>
        <authorList>
            <person name="Vandepol N."/>
            <person name="Liber J."/>
            <person name="Desiro A."/>
            <person name="Na H."/>
            <person name="Kennedy M."/>
            <person name="Barry K."/>
            <person name="Grigoriev I.V."/>
            <person name="Miller A.N."/>
            <person name="O'Donnell K."/>
            <person name="Stajich J.E."/>
            <person name="Bonito G."/>
        </authorList>
    </citation>
    <scope>NUCLEOTIDE SEQUENCE</scope>
    <source>
        <strain evidence="1">MES-2147</strain>
    </source>
</reference>
<evidence type="ECO:0000313" key="2">
    <source>
        <dbReference type="Proteomes" id="UP000749646"/>
    </source>
</evidence>
<gene>
    <name evidence="1" type="ORF">BGZ65_004782</name>
</gene>
<feature type="non-terminal residue" evidence="1">
    <location>
        <position position="1"/>
    </location>
</feature>
<organism evidence="1 2">
    <name type="scientific">Modicella reniformis</name>
    <dbReference type="NCBI Taxonomy" id="1440133"/>
    <lineage>
        <taxon>Eukaryota</taxon>
        <taxon>Fungi</taxon>
        <taxon>Fungi incertae sedis</taxon>
        <taxon>Mucoromycota</taxon>
        <taxon>Mortierellomycotina</taxon>
        <taxon>Mortierellomycetes</taxon>
        <taxon>Mortierellales</taxon>
        <taxon>Mortierellaceae</taxon>
        <taxon>Modicella</taxon>
    </lineage>
</organism>